<dbReference type="KEGG" id="nsp:BMF81_00523"/>
<name>A0A2S0Q600_NODSP</name>
<sequence length="66" mass="7694">MSLDGNIKIRERTVMSIFTDFFSKTGESLKFVRFAVFPDITTSFPLQVRKKAIYGMEFLAIFNWCC</sequence>
<evidence type="ECO:0000313" key="2">
    <source>
        <dbReference type="Proteomes" id="UP000244056"/>
    </source>
</evidence>
<protein>
    <submittedName>
        <fullName evidence="1">Uncharacterized protein</fullName>
    </submittedName>
</protein>
<reference evidence="1 2" key="1">
    <citation type="submission" date="2017-03" db="EMBL/GenBank/DDBJ databases">
        <title>Comparative genomics of the toxic Baltic Sea cyanobacteria Nodularia spumigena UHCC 0039 and its response on varying salinity.</title>
        <authorList>
            <person name="Teikari J.E."/>
        </authorList>
    </citation>
    <scope>NUCLEOTIDE SEQUENCE [LARGE SCALE GENOMIC DNA]</scope>
    <source>
        <strain evidence="1 2">UHCC 0039</strain>
    </source>
</reference>
<gene>
    <name evidence="1" type="ORF">BMF81_00523</name>
</gene>
<dbReference type="AlphaFoldDB" id="A0A2S0Q600"/>
<dbReference type="EMBL" id="CP020114">
    <property type="protein sequence ID" value="AVZ29710.1"/>
    <property type="molecule type" value="Genomic_DNA"/>
</dbReference>
<dbReference type="Proteomes" id="UP000244056">
    <property type="component" value="Chromosome"/>
</dbReference>
<evidence type="ECO:0000313" key="1">
    <source>
        <dbReference type="EMBL" id="AVZ29710.1"/>
    </source>
</evidence>
<proteinExistence type="predicted"/>
<accession>A0A2S0Q600</accession>
<organism evidence="1 2">
    <name type="scientific">Nodularia spumigena UHCC 0039</name>
    <dbReference type="NCBI Taxonomy" id="1914872"/>
    <lineage>
        <taxon>Bacteria</taxon>
        <taxon>Bacillati</taxon>
        <taxon>Cyanobacteriota</taxon>
        <taxon>Cyanophyceae</taxon>
        <taxon>Nostocales</taxon>
        <taxon>Nodulariaceae</taxon>
        <taxon>Nodularia</taxon>
    </lineage>
</organism>